<protein>
    <recommendedName>
        <fullName evidence="6">Mid2 domain-containing protein</fullName>
    </recommendedName>
</protein>
<dbReference type="AlphaFoldDB" id="A0AAD7CRV9"/>
<keyword evidence="2" id="KW-0812">Transmembrane</keyword>
<evidence type="ECO:0000313" key="5">
    <source>
        <dbReference type="Proteomes" id="UP001221757"/>
    </source>
</evidence>
<proteinExistence type="predicted"/>
<feature type="region of interest" description="Disordered" evidence="1">
    <location>
        <begin position="119"/>
        <end position="157"/>
    </location>
</feature>
<keyword evidence="2" id="KW-1133">Transmembrane helix</keyword>
<reference evidence="4" key="1">
    <citation type="submission" date="2023-03" db="EMBL/GenBank/DDBJ databases">
        <title>Massive genome expansion in bonnet fungi (Mycena s.s.) driven by repeated elements and novel gene families across ecological guilds.</title>
        <authorList>
            <consortium name="Lawrence Berkeley National Laboratory"/>
            <person name="Harder C.B."/>
            <person name="Miyauchi S."/>
            <person name="Viragh M."/>
            <person name="Kuo A."/>
            <person name="Thoen E."/>
            <person name="Andreopoulos B."/>
            <person name="Lu D."/>
            <person name="Skrede I."/>
            <person name="Drula E."/>
            <person name="Henrissat B."/>
            <person name="Morin E."/>
            <person name="Kohler A."/>
            <person name="Barry K."/>
            <person name="LaButti K."/>
            <person name="Morin E."/>
            <person name="Salamov A."/>
            <person name="Lipzen A."/>
            <person name="Mereny Z."/>
            <person name="Hegedus B."/>
            <person name="Baldrian P."/>
            <person name="Stursova M."/>
            <person name="Weitz H."/>
            <person name="Taylor A."/>
            <person name="Grigoriev I.V."/>
            <person name="Nagy L.G."/>
            <person name="Martin F."/>
            <person name="Kauserud H."/>
        </authorList>
    </citation>
    <scope>NUCLEOTIDE SEQUENCE</scope>
    <source>
        <strain evidence="4">CBHHK067</strain>
    </source>
</reference>
<gene>
    <name evidence="4" type="ORF">B0H17DRAFT_1337287</name>
</gene>
<name>A0AAD7CRV9_MYCRO</name>
<feature type="chain" id="PRO_5042123702" description="Mid2 domain-containing protein" evidence="3">
    <location>
        <begin position="18"/>
        <end position="274"/>
    </location>
</feature>
<evidence type="ECO:0008006" key="6">
    <source>
        <dbReference type="Google" id="ProtNLM"/>
    </source>
</evidence>
<keyword evidence="3" id="KW-0732">Signal</keyword>
<evidence type="ECO:0000313" key="4">
    <source>
        <dbReference type="EMBL" id="KAJ7661037.1"/>
    </source>
</evidence>
<feature type="transmembrane region" description="Helical" evidence="2">
    <location>
        <begin position="180"/>
        <end position="204"/>
    </location>
</feature>
<accession>A0AAD7CRV9</accession>
<evidence type="ECO:0000256" key="1">
    <source>
        <dbReference type="SAM" id="MobiDB-lite"/>
    </source>
</evidence>
<feature type="compositionally biased region" description="Pro residues" evidence="1">
    <location>
        <begin position="133"/>
        <end position="145"/>
    </location>
</feature>
<keyword evidence="2" id="KW-0472">Membrane</keyword>
<sequence>MFYAIYVLAILCRTVLSLKIHTPGNGTVPANTTVNVSWSRQRQNDPPAVLMVIKNGMSGEQAPVPGGPLNTSSPGSSVPITFSDVGTFQLVAVNPVNNGKVYAMSKTFNVVSNNAAAGNVSSKAPGDDALSLPSPPPLPPTPTPTPNGSAETASSLSVPISSSTSLAATSGISSTQMKPYIIGGVIGVVVVLFILAGALIFVLFRRRKAREERRTTFHRSRMVKSLPPPTFAMPRDAELDSPIVDNDSRYRSGPRYLQDVPPQLSGPYPFSRTV</sequence>
<dbReference type="Proteomes" id="UP001221757">
    <property type="component" value="Unassembled WGS sequence"/>
</dbReference>
<keyword evidence="5" id="KW-1185">Reference proteome</keyword>
<feature type="signal peptide" evidence="3">
    <location>
        <begin position="1"/>
        <end position="17"/>
    </location>
</feature>
<evidence type="ECO:0000256" key="3">
    <source>
        <dbReference type="SAM" id="SignalP"/>
    </source>
</evidence>
<organism evidence="4 5">
    <name type="scientific">Mycena rosella</name>
    <name type="common">Pink bonnet</name>
    <name type="synonym">Agaricus rosellus</name>
    <dbReference type="NCBI Taxonomy" id="1033263"/>
    <lineage>
        <taxon>Eukaryota</taxon>
        <taxon>Fungi</taxon>
        <taxon>Dikarya</taxon>
        <taxon>Basidiomycota</taxon>
        <taxon>Agaricomycotina</taxon>
        <taxon>Agaricomycetes</taxon>
        <taxon>Agaricomycetidae</taxon>
        <taxon>Agaricales</taxon>
        <taxon>Marasmiineae</taxon>
        <taxon>Mycenaceae</taxon>
        <taxon>Mycena</taxon>
    </lineage>
</organism>
<evidence type="ECO:0000256" key="2">
    <source>
        <dbReference type="SAM" id="Phobius"/>
    </source>
</evidence>
<comment type="caution">
    <text evidence="4">The sequence shown here is derived from an EMBL/GenBank/DDBJ whole genome shotgun (WGS) entry which is preliminary data.</text>
</comment>
<feature type="region of interest" description="Disordered" evidence="1">
    <location>
        <begin position="225"/>
        <end position="274"/>
    </location>
</feature>
<dbReference type="EMBL" id="JARKIE010000254">
    <property type="protein sequence ID" value="KAJ7661037.1"/>
    <property type="molecule type" value="Genomic_DNA"/>
</dbReference>